<protein>
    <recommendedName>
        <fullName evidence="3">CarboxypepD_reg-like domain-containing protein</fullName>
    </recommendedName>
</protein>
<dbReference type="RefSeq" id="WP_073016293.1">
    <property type="nucleotide sequence ID" value="NZ_FQWF01000001.1"/>
</dbReference>
<gene>
    <name evidence="1" type="ORF">SAMN05444372_101200</name>
</gene>
<organism evidence="1 2">
    <name type="scientific">Flavobacterium micromati</name>
    <dbReference type="NCBI Taxonomy" id="229205"/>
    <lineage>
        <taxon>Bacteria</taxon>
        <taxon>Pseudomonadati</taxon>
        <taxon>Bacteroidota</taxon>
        <taxon>Flavobacteriia</taxon>
        <taxon>Flavobacteriales</taxon>
        <taxon>Flavobacteriaceae</taxon>
        <taxon>Flavobacterium</taxon>
    </lineage>
</organism>
<sequence length="245" mass="27731">MKVKLLVFLFFIVIQTTCSQTEQLINGTVLCEQLSLNKVEIANFNSKHVVLTDKLGAFSIYAKIGDELIFISNNHDITKIIINQKTIETNNLIIYLNLKPEELNEVIVTKIPSIKLSKDAKWEEGKLDKMALDKAASTPKVLGVYTGRIENGMDIMRIGGKILGLFIKEKEAAKKEVILIDFTSLAKSSCDKKFYLETLHLKREQIDLFLQFCDADPESKLIAENANVLSVMDFLSKKNIEFKKL</sequence>
<dbReference type="OrthoDB" id="1431099at2"/>
<evidence type="ECO:0008006" key="3">
    <source>
        <dbReference type="Google" id="ProtNLM"/>
    </source>
</evidence>
<dbReference type="STRING" id="229205.SAMN05444372_101200"/>
<evidence type="ECO:0000313" key="1">
    <source>
        <dbReference type="EMBL" id="SHF92659.1"/>
    </source>
</evidence>
<evidence type="ECO:0000313" key="2">
    <source>
        <dbReference type="Proteomes" id="UP000184020"/>
    </source>
</evidence>
<accession>A0A1M5FMK9</accession>
<proteinExistence type="predicted"/>
<reference evidence="2" key="1">
    <citation type="submission" date="2016-11" db="EMBL/GenBank/DDBJ databases">
        <authorList>
            <person name="Varghese N."/>
            <person name="Submissions S."/>
        </authorList>
    </citation>
    <scope>NUCLEOTIDE SEQUENCE [LARGE SCALE GENOMIC DNA]</scope>
    <source>
        <strain evidence="2">DSM 17659</strain>
    </source>
</reference>
<name>A0A1M5FMK9_9FLAO</name>
<keyword evidence="2" id="KW-1185">Reference proteome</keyword>
<dbReference type="AlphaFoldDB" id="A0A1M5FMK9"/>
<dbReference type="EMBL" id="FQWF01000001">
    <property type="protein sequence ID" value="SHF92659.1"/>
    <property type="molecule type" value="Genomic_DNA"/>
</dbReference>
<dbReference type="Proteomes" id="UP000184020">
    <property type="component" value="Unassembled WGS sequence"/>
</dbReference>